<dbReference type="AlphaFoldDB" id="A0A0D8IDE1"/>
<keyword evidence="2" id="KW-1003">Cell membrane</keyword>
<protein>
    <submittedName>
        <fullName evidence="6">Polysaccharide biosynthesis protein</fullName>
    </submittedName>
</protein>
<keyword evidence="7" id="KW-1185">Reference proteome</keyword>
<dbReference type="EMBL" id="CP009687">
    <property type="protein sequence ID" value="AKL93629.1"/>
    <property type="molecule type" value="Genomic_DNA"/>
</dbReference>
<comment type="subcellular location">
    <subcellularLocation>
        <location evidence="1">Cell membrane</location>
        <topology evidence="1">Multi-pass membrane protein</topology>
    </subcellularLocation>
</comment>
<evidence type="ECO:0000256" key="2">
    <source>
        <dbReference type="ARBA" id="ARBA00022475"/>
    </source>
</evidence>
<dbReference type="Pfam" id="PF01943">
    <property type="entry name" value="Polysacc_synt"/>
    <property type="match status" value="1"/>
</dbReference>
<keyword evidence="3" id="KW-0812">Transmembrane</keyword>
<dbReference type="PANTHER" id="PTHR30250:SF21">
    <property type="entry name" value="LIPID II FLIPPASE MURJ"/>
    <property type="match status" value="1"/>
</dbReference>
<sequence length="533" mass="57226">MKKDTFLKGAVILGAAGMIVKVMGAFFRIPLGYIIESEGMGYYQVGYTVYNFLLAFTAAGFPTAISKLVSEKRARADYQGAHKVFKTSFYLLLGLGAVGSVALALLTTFLVNNVFESPNAYYAVVALAPAVFFVAVLAAFRGYFQGMRDMTPTAVSQVVEQAARVLFGFSLAYIFLNRLGVTYAAGGAAFGASVGAASALGMMTFLYKKRKNNILPLEGQAVDAVEETHQQIIKRLLRIAIPIAIGAAVMPLINMLDTFIVLRRLQATGFSYQEANSLYGQLQGMATALVNLPQVLTLALATSIVPVISESVAQNDWDSTRKDIQSALRVALLIGLPASVGLAVLSTPIMAMLYPREPATIGRILLFLAFAVTFLAPLQALTGVLQGLGKPDIPVRNLMVGAGFKFITTYTLVGIPALNVKGAAIGTVIAYFAAFLLNFIAVKKETGVIFEPKQFILKPILSVTVMGAVVFILYRQLNGFLGNSLSTMVSIAIGAAVYGMMLLKTRTIIEEDFDLVPGGGKLLKLFHKLKLMK</sequence>
<dbReference type="KEGG" id="cace:CACET_c01110"/>
<keyword evidence="5" id="KW-0472">Membrane</keyword>
<dbReference type="Proteomes" id="UP000035704">
    <property type="component" value="Chromosome"/>
</dbReference>
<dbReference type="RefSeq" id="WP_044824623.1">
    <property type="nucleotide sequence ID" value="NZ_CP009687.1"/>
</dbReference>
<evidence type="ECO:0000313" key="7">
    <source>
        <dbReference type="Proteomes" id="UP000035704"/>
    </source>
</evidence>
<dbReference type="InterPro" id="IPR050833">
    <property type="entry name" value="Poly_Biosynth_Transport"/>
</dbReference>
<dbReference type="GO" id="GO:0005886">
    <property type="term" value="C:plasma membrane"/>
    <property type="evidence" value="ECO:0007669"/>
    <property type="project" value="UniProtKB-SubCell"/>
</dbReference>
<accession>A0A0D8IDE1</accession>
<dbReference type="OrthoDB" id="9775950at2"/>
<evidence type="ECO:0000256" key="5">
    <source>
        <dbReference type="ARBA" id="ARBA00023136"/>
    </source>
</evidence>
<dbReference type="STRING" id="84022.CACET_c01110"/>
<gene>
    <name evidence="6" type="ORF">CACET_c01110</name>
</gene>
<proteinExistence type="predicted"/>
<dbReference type="InterPro" id="IPR024923">
    <property type="entry name" value="PG_synth_SpoVB"/>
</dbReference>
<evidence type="ECO:0000256" key="3">
    <source>
        <dbReference type="ARBA" id="ARBA00022692"/>
    </source>
</evidence>
<evidence type="ECO:0000256" key="4">
    <source>
        <dbReference type="ARBA" id="ARBA00022989"/>
    </source>
</evidence>
<name>A0A0D8IDE1_9CLOT</name>
<dbReference type="PIRSF" id="PIRSF038958">
    <property type="entry name" value="PG_synth_SpoVB"/>
    <property type="match status" value="1"/>
</dbReference>
<dbReference type="PATRIC" id="fig|84022.5.peg.3976"/>
<dbReference type="CDD" id="cd13124">
    <property type="entry name" value="MATE_SpoVB_like"/>
    <property type="match status" value="1"/>
</dbReference>
<organism evidence="6 7">
    <name type="scientific">Clostridium aceticum</name>
    <dbReference type="NCBI Taxonomy" id="84022"/>
    <lineage>
        <taxon>Bacteria</taxon>
        <taxon>Bacillati</taxon>
        <taxon>Bacillota</taxon>
        <taxon>Clostridia</taxon>
        <taxon>Eubacteriales</taxon>
        <taxon>Clostridiaceae</taxon>
        <taxon>Clostridium</taxon>
    </lineage>
</organism>
<evidence type="ECO:0000256" key="1">
    <source>
        <dbReference type="ARBA" id="ARBA00004651"/>
    </source>
</evidence>
<dbReference type="InterPro" id="IPR002797">
    <property type="entry name" value="Polysacc_synth"/>
</dbReference>
<keyword evidence="4" id="KW-1133">Transmembrane helix</keyword>
<reference evidence="6 7" key="1">
    <citation type="submission" date="2014-10" db="EMBL/GenBank/DDBJ databases">
        <title>Genome sequence of Clostridium aceticum DSM 1496.</title>
        <authorList>
            <person name="Poehlein A."/>
            <person name="Schiel-Bengelsdorf B."/>
            <person name="Gottschalk G."/>
            <person name="Duerre P."/>
            <person name="Daniel R."/>
        </authorList>
    </citation>
    <scope>NUCLEOTIDE SEQUENCE [LARGE SCALE GENOMIC DNA]</scope>
    <source>
        <strain evidence="6 7">DSM 1496</strain>
    </source>
</reference>
<evidence type="ECO:0000313" key="6">
    <source>
        <dbReference type="EMBL" id="AKL93629.1"/>
    </source>
</evidence>
<dbReference type="PANTHER" id="PTHR30250">
    <property type="entry name" value="PST FAMILY PREDICTED COLANIC ACID TRANSPORTER"/>
    <property type="match status" value="1"/>
</dbReference>